<feature type="signal peptide" evidence="2">
    <location>
        <begin position="1"/>
        <end position="32"/>
    </location>
</feature>
<evidence type="ECO:0000256" key="1">
    <source>
        <dbReference type="SAM" id="Phobius"/>
    </source>
</evidence>
<protein>
    <submittedName>
        <fullName evidence="3">Uncharacterized protein</fullName>
    </submittedName>
</protein>
<feature type="transmembrane region" description="Helical" evidence="1">
    <location>
        <begin position="226"/>
        <end position="248"/>
    </location>
</feature>
<evidence type="ECO:0000313" key="4">
    <source>
        <dbReference type="Proteomes" id="UP000807306"/>
    </source>
</evidence>
<name>A0A9P6JQU6_9AGAR</name>
<keyword evidence="2" id="KW-0732">Signal</keyword>
<evidence type="ECO:0000313" key="3">
    <source>
        <dbReference type="EMBL" id="KAF9528905.1"/>
    </source>
</evidence>
<keyword evidence="1" id="KW-1133">Transmembrane helix</keyword>
<keyword evidence="1" id="KW-0472">Membrane</keyword>
<proteinExistence type="predicted"/>
<sequence length="281" mass="29919">MQSVLRSSWHYSAWSSLICCFVVLLSLRIASAQEGSTQDVEIPLTSPSLVYTPFICNTTAVSINPSGCAVAWQISADNESASAIGPSTEVRNIIPQMFFQFQASKLHMAASSASNATINITLSSNGISLTSTFNSSMGSASIINLPQNRITLLTLSLNPSPVSTIFELTSISITIPSDANTTSLLPAPTIPRSASLPSVSTSFSAVVGATSVPPKSHASKTMIGQAVGLTVGLGLGLTLITIAIFLWWRRRRRKEDELLDKVSVAEARSEWRGSPTNFALR</sequence>
<organism evidence="3 4">
    <name type="scientific">Crepidotus variabilis</name>
    <dbReference type="NCBI Taxonomy" id="179855"/>
    <lineage>
        <taxon>Eukaryota</taxon>
        <taxon>Fungi</taxon>
        <taxon>Dikarya</taxon>
        <taxon>Basidiomycota</taxon>
        <taxon>Agaricomycotina</taxon>
        <taxon>Agaricomycetes</taxon>
        <taxon>Agaricomycetidae</taxon>
        <taxon>Agaricales</taxon>
        <taxon>Agaricineae</taxon>
        <taxon>Crepidotaceae</taxon>
        <taxon>Crepidotus</taxon>
    </lineage>
</organism>
<dbReference type="OrthoDB" id="3267422at2759"/>
<keyword evidence="1" id="KW-0812">Transmembrane</keyword>
<dbReference type="Proteomes" id="UP000807306">
    <property type="component" value="Unassembled WGS sequence"/>
</dbReference>
<reference evidence="3" key="1">
    <citation type="submission" date="2020-11" db="EMBL/GenBank/DDBJ databases">
        <authorList>
            <consortium name="DOE Joint Genome Institute"/>
            <person name="Ahrendt S."/>
            <person name="Riley R."/>
            <person name="Andreopoulos W."/>
            <person name="Labutti K."/>
            <person name="Pangilinan J."/>
            <person name="Ruiz-Duenas F.J."/>
            <person name="Barrasa J.M."/>
            <person name="Sanchez-Garcia M."/>
            <person name="Camarero S."/>
            <person name="Miyauchi S."/>
            <person name="Serrano A."/>
            <person name="Linde D."/>
            <person name="Babiker R."/>
            <person name="Drula E."/>
            <person name="Ayuso-Fernandez I."/>
            <person name="Pacheco R."/>
            <person name="Padilla G."/>
            <person name="Ferreira P."/>
            <person name="Barriuso J."/>
            <person name="Kellner H."/>
            <person name="Castanera R."/>
            <person name="Alfaro M."/>
            <person name="Ramirez L."/>
            <person name="Pisabarro A.G."/>
            <person name="Kuo A."/>
            <person name="Tritt A."/>
            <person name="Lipzen A."/>
            <person name="He G."/>
            <person name="Yan M."/>
            <person name="Ng V."/>
            <person name="Cullen D."/>
            <person name="Martin F."/>
            <person name="Rosso M.-N."/>
            <person name="Henrissat B."/>
            <person name="Hibbett D."/>
            <person name="Martinez A.T."/>
            <person name="Grigoriev I.V."/>
        </authorList>
    </citation>
    <scope>NUCLEOTIDE SEQUENCE</scope>
    <source>
        <strain evidence="3">CBS 506.95</strain>
    </source>
</reference>
<accession>A0A9P6JQU6</accession>
<evidence type="ECO:0000256" key="2">
    <source>
        <dbReference type="SAM" id="SignalP"/>
    </source>
</evidence>
<dbReference type="AlphaFoldDB" id="A0A9P6JQU6"/>
<dbReference type="EMBL" id="MU157849">
    <property type="protein sequence ID" value="KAF9528905.1"/>
    <property type="molecule type" value="Genomic_DNA"/>
</dbReference>
<keyword evidence="4" id="KW-1185">Reference proteome</keyword>
<feature type="chain" id="PRO_5040294484" evidence="2">
    <location>
        <begin position="33"/>
        <end position="281"/>
    </location>
</feature>
<gene>
    <name evidence="3" type="ORF">CPB83DRAFT_853404</name>
</gene>
<comment type="caution">
    <text evidence="3">The sequence shown here is derived from an EMBL/GenBank/DDBJ whole genome shotgun (WGS) entry which is preliminary data.</text>
</comment>